<evidence type="ECO:0000313" key="4">
    <source>
        <dbReference type="Proteomes" id="UP000273675"/>
    </source>
</evidence>
<dbReference type="AlphaFoldDB" id="A0A495D2B8"/>
<dbReference type="InterPro" id="IPR012495">
    <property type="entry name" value="TadE-like_dom"/>
</dbReference>
<sequence>MTARLSDRRHKSHIVVLRSCVRTLARFRGTSGASAVEFAILSPLAILILFGIIAYGLVFSTHLSLQHLIAETGRATIPGLASQERQQLARNHFDAKLDAYPLLNPADAELRINDDGQFTEVLITYSVESHPAYVFEGLLPLPASPYIYRQVIRNGGS</sequence>
<organism evidence="3 4">
    <name type="scientific">Maricaulis maris</name>
    <dbReference type="NCBI Taxonomy" id="74318"/>
    <lineage>
        <taxon>Bacteria</taxon>
        <taxon>Pseudomonadati</taxon>
        <taxon>Pseudomonadota</taxon>
        <taxon>Alphaproteobacteria</taxon>
        <taxon>Maricaulales</taxon>
        <taxon>Maricaulaceae</taxon>
        <taxon>Maricaulis</taxon>
    </lineage>
</organism>
<dbReference type="RefSeq" id="WP_170150480.1">
    <property type="nucleotide sequence ID" value="NZ_RBIM01000006.1"/>
</dbReference>
<protein>
    <submittedName>
        <fullName evidence="3">TadE-like protein</fullName>
    </submittedName>
</protein>
<evidence type="ECO:0000313" key="3">
    <source>
        <dbReference type="EMBL" id="RKQ95687.1"/>
    </source>
</evidence>
<accession>A0A495D2B8</accession>
<name>A0A495D2B8_9PROT</name>
<proteinExistence type="predicted"/>
<evidence type="ECO:0000256" key="1">
    <source>
        <dbReference type="SAM" id="Phobius"/>
    </source>
</evidence>
<dbReference type="Pfam" id="PF07811">
    <property type="entry name" value="TadE"/>
    <property type="match status" value="1"/>
</dbReference>
<reference evidence="3 4" key="1">
    <citation type="submission" date="2018-10" db="EMBL/GenBank/DDBJ databases">
        <title>Genomic Encyclopedia of Type Strains, Phase IV (KMG-IV): sequencing the most valuable type-strain genomes for metagenomic binning, comparative biology and taxonomic classification.</title>
        <authorList>
            <person name="Goeker M."/>
        </authorList>
    </citation>
    <scope>NUCLEOTIDE SEQUENCE [LARGE SCALE GENOMIC DNA]</scope>
    <source>
        <strain evidence="3 4">DSM 4734</strain>
    </source>
</reference>
<evidence type="ECO:0000259" key="2">
    <source>
        <dbReference type="Pfam" id="PF07811"/>
    </source>
</evidence>
<feature type="transmembrane region" description="Helical" evidence="1">
    <location>
        <begin position="38"/>
        <end position="58"/>
    </location>
</feature>
<feature type="domain" description="TadE-like" evidence="2">
    <location>
        <begin position="32"/>
        <end position="74"/>
    </location>
</feature>
<keyword evidence="1" id="KW-1133">Transmembrane helix</keyword>
<dbReference type="EMBL" id="RBIM01000006">
    <property type="protein sequence ID" value="RKQ95687.1"/>
    <property type="molecule type" value="Genomic_DNA"/>
</dbReference>
<comment type="caution">
    <text evidence="3">The sequence shown here is derived from an EMBL/GenBank/DDBJ whole genome shotgun (WGS) entry which is preliminary data.</text>
</comment>
<gene>
    <name evidence="3" type="ORF">C7435_2793</name>
</gene>
<keyword evidence="1" id="KW-0812">Transmembrane</keyword>
<keyword evidence="1" id="KW-0472">Membrane</keyword>
<dbReference type="Proteomes" id="UP000273675">
    <property type="component" value="Unassembled WGS sequence"/>
</dbReference>